<dbReference type="EMBL" id="LBXR01000016">
    <property type="protein sequence ID" value="KKR34415.1"/>
    <property type="molecule type" value="Genomic_DNA"/>
</dbReference>
<dbReference type="InterPro" id="IPR000462">
    <property type="entry name" value="CDP-OH_P_trans"/>
</dbReference>
<feature type="transmembrane region" description="Helical" evidence="1">
    <location>
        <begin position="190"/>
        <end position="208"/>
    </location>
</feature>
<keyword evidence="1" id="KW-0812">Transmembrane</keyword>
<name>A0A0G0SI99_9BACT</name>
<organism evidence="2 3">
    <name type="scientific">Candidatus Magasanikbacteria bacterium GW2011_GWA2_40_10</name>
    <dbReference type="NCBI Taxonomy" id="1619037"/>
    <lineage>
        <taxon>Bacteria</taxon>
        <taxon>Candidatus Magasanikiibacteriota</taxon>
    </lineage>
</organism>
<keyword evidence="1" id="KW-1133">Transmembrane helix</keyword>
<feature type="transmembrane region" description="Helical" evidence="1">
    <location>
        <begin position="129"/>
        <end position="148"/>
    </location>
</feature>
<accession>A0A0G0SI99</accession>
<evidence type="ECO:0000256" key="1">
    <source>
        <dbReference type="SAM" id="Phobius"/>
    </source>
</evidence>
<proteinExistence type="predicted"/>
<keyword evidence="1" id="KW-0472">Membrane</keyword>
<dbReference type="GO" id="GO:0016020">
    <property type="term" value="C:membrane"/>
    <property type="evidence" value="ECO:0007669"/>
    <property type="project" value="InterPro"/>
</dbReference>
<dbReference type="InterPro" id="IPR043130">
    <property type="entry name" value="CDP-OH_PTrfase_TM_dom"/>
</dbReference>
<comment type="caution">
    <text evidence="2">The sequence shown here is derived from an EMBL/GenBank/DDBJ whole genome shotgun (WGS) entry which is preliminary data.</text>
</comment>
<dbReference type="Pfam" id="PF01066">
    <property type="entry name" value="CDP-OH_P_transf"/>
    <property type="match status" value="1"/>
</dbReference>
<protein>
    <recommendedName>
        <fullName evidence="4">CDP-alcohol phosphatidyltransferase</fullName>
    </recommendedName>
</protein>
<evidence type="ECO:0008006" key="4">
    <source>
        <dbReference type="Google" id="ProtNLM"/>
    </source>
</evidence>
<evidence type="ECO:0000313" key="2">
    <source>
        <dbReference type="EMBL" id="KKR34415.1"/>
    </source>
</evidence>
<feature type="transmembrane region" description="Helical" evidence="1">
    <location>
        <begin position="67"/>
        <end position="85"/>
    </location>
</feature>
<feature type="transmembrane region" description="Helical" evidence="1">
    <location>
        <begin position="42"/>
        <end position="61"/>
    </location>
</feature>
<feature type="transmembrane region" description="Helical" evidence="1">
    <location>
        <begin position="106"/>
        <end position="123"/>
    </location>
</feature>
<dbReference type="Proteomes" id="UP000034855">
    <property type="component" value="Unassembled WGS sequence"/>
</dbReference>
<dbReference type="GO" id="GO:0008654">
    <property type="term" value="P:phospholipid biosynthetic process"/>
    <property type="evidence" value="ECO:0007669"/>
    <property type="project" value="InterPro"/>
</dbReference>
<dbReference type="GO" id="GO:0016780">
    <property type="term" value="F:phosphotransferase activity, for other substituted phosphate groups"/>
    <property type="evidence" value="ECO:0007669"/>
    <property type="project" value="InterPro"/>
</dbReference>
<gene>
    <name evidence="2" type="ORF">UT67_C0016G0022</name>
</gene>
<sequence>MEFKEPFAGDKKVSVSLFGNLEKKLVEKFVAKIPKNIETYHLTMSTLIWCVFIVLFGYLAGKYSINWLWGTSVMIIFQYLTDLFDGAVGRYRNTGLIHWGYYMDHFLDYIFLCSILVGYSFIYNDRFNTIFFILASYGAFMVNSYLSFASTNEFRISYFKIGPTETRLAFIITNTLIILFHGRVPLISTLPYIFTASVIGLIIVVYTTQKMMWKKDMKNKK</sequence>
<dbReference type="Gene3D" id="1.20.120.1760">
    <property type="match status" value="1"/>
</dbReference>
<dbReference type="STRING" id="1619037.UT67_C0016G0022"/>
<evidence type="ECO:0000313" key="3">
    <source>
        <dbReference type="Proteomes" id="UP000034855"/>
    </source>
</evidence>
<reference evidence="2 3" key="1">
    <citation type="journal article" date="2015" name="Nature">
        <title>rRNA introns, odd ribosomes, and small enigmatic genomes across a large radiation of phyla.</title>
        <authorList>
            <person name="Brown C.T."/>
            <person name="Hug L.A."/>
            <person name="Thomas B.C."/>
            <person name="Sharon I."/>
            <person name="Castelle C.J."/>
            <person name="Singh A."/>
            <person name="Wilkins M.J."/>
            <person name="Williams K.H."/>
            <person name="Banfield J.F."/>
        </authorList>
    </citation>
    <scope>NUCLEOTIDE SEQUENCE [LARGE SCALE GENOMIC DNA]</scope>
</reference>
<dbReference type="AlphaFoldDB" id="A0A0G0SI99"/>